<keyword evidence="4" id="KW-1185">Reference proteome</keyword>
<dbReference type="InterPro" id="IPR014833">
    <property type="entry name" value="TnsA_N"/>
</dbReference>
<dbReference type="Pfam" id="PF08722">
    <property type="entry name" value="Tn7_TnsA-like_N"/>
    <property type="match status" value="1"/>
</dbReference>
<accession>A0ABX0KS32</accession>
<dbReference type="InterPro" id="IPR015378">
    <property type="entry name" value="Transposase-like_Mu_C"/>
</dbReference>
<dbReference type="EMBL" id="JAAOLX010000001">
    <property type="protein sequence ID" value="NHQ84852.1"/>
    <property type="molecule type" value="Genomic_DNA"/>
</dbReference>
<feature type="domain" description="Integrase catalytic" evidence="2">
    <location>
        <begin position="492"/>
        <end position="690"/>
    </location>
</feature>
<dbReference type="RefSeq" id="WP_166821307.1">
    <property type="nucleotide sequence ID" value="NZ_JAAOLX010000001.1"/>
</dbReference>
<gene>
    <name evidence="3" type="ORF">HA050_01830</name>
</gene>
<dbReference type="SUPFAM" id="SSF53098">
    <property type="entry name" value="Ribonuclease H-like"/>
    <property type="match status" value="1"/>
</dbReference>
<dbReference type="Proteomes" id="UP000712570">
    <property type="component" value="Unassembled WGS sequence"/>
</dbReference>
<name>A0ABX0KS32_9NEIS</name>
<dbReference type="InterPro" id="IPR001584">
    <property type="entry name" value="Integrase_cat-core"/>
</dbReference>
<feature type="compositionally biased region" description="Acidic residues" evidence="1">
    <location>
        <begin position="887"/>
        <end position="896"/>
    </location>
</feature>
<evidence type="ECO:0000259" key="2">
    <source>
        <dbReference type="PROSITE" id="PS50994"/>
    </source>
</evidence>
<evidence type="ECO:0000313" key="4">
    <source>
        <dbReference type="Proteomes" id="UP000712570"/>
    </source>
</evidence>
<dbReference type="Gene3D" id="3.30.420.10">
    <property type="entry name" value="Ribonuclease H-like superfamily/Ribonuclease H"/>
    <property type="match status" value="1"/>
</dbReference>
<dbReference type="Pfam" id="PF00665">
    <property type="entry name" value="rve"/>
    <property type="match status" value="1"/>
</dbReference>
<evidence type="ECO:0000256" key="1">
    <source>
        <dbReference type="SAM" id="MobiDB-lite"/>
    </source>
</evidence>
<proteinExistence type="predicted"/>
<dbReference type="InterPro" id="IPR036397">
    <property type="entry name" value="RNaseH_sf"/>
</dbReference>
<protein>
    <submittedName>
        <fullName evidence="3">DDE-type integrase/transposase/recombinase</fullName>
    </submittedName>
</protein>
<comment type="caution">
    <text evidence="3">The sequence shown here is derived from an EMBL/GenBank/DDBJ whole genome shotgun (WGS) entry which is preliminary data.</text>
</comment>
<dbReference type="Pfam" id="PF09299">
    <property type="entry name" value="Mu-transpos_C"/>
    <property type="match status" value="1"/>
</dbReference>
<feature type="compositionally biased region" description="Polar residues" evidence="1">
    <location>
        <begin position="860"/>
        <end position="874"/>
    </location>
</feature>
<sequence>MLSKEEITELFDKLSIPEKGRNLTFKARIEAPVREVKSYSGNVITYLASRKMGCEIATESRHIEFAAAVDHEFDGGVLEYYAQPAELKLELIDTATGEIKNIRHTPDFLVITDDGITFEEWKSEAKLSRLAEKYPYRYAKSTDGEWYSPQIEQQLAELGFHYRIRSEKSIPRRRVENLLHLADYFHPSCEPPDAHESARLLAALREHGSLYFSELLSTPFCFSADLLNKSIADHLVAADLDNEKLADIRRFRLYRDNTYRDFCRGQVATRNVLGIEHFVLDIKAGLQFAFDGKQLTIVLAGEEELVCQSPNGQNCNLSREWLFDAFERGAVKPISAPENNLLDISRFSEEELKCALQRQAILQNGVVSLNASERTQFRWRAKQDEMVANGGNEILALVPKTAARGNRSARLSEEQLSTIQSVIEQDWRNHRAINFKACHRILIDICNQKGIQPPSYPTLISFIKSEETNQDVRVRHGKRMATQQSEFVSALMLDTPVHGSRAFQYVHIDHTQIDIELISSRTGKPLGRAWLTFAIDAWSRRIVGVYLTFDPPSYVSVMMVVRDMVRRHNRLPEFIVVDNGKDFASDAFESFLMVMGVHLRFRPAGQPRFGSVLERIFGRIDTEYIHNLAGNTKATKNVRMTTGKHLPVNFAEWTLECMYCGIEHWAMQFYDQEPHPATGLTPREAFQKSLHESGARPQRHISFNQDFLIATCPPVDRKGTRLVNRQTGVKVNHLLYWHPIFRDPKVAGQQLLVKMDPWDAASVFVRVNGAWIQATCRMLSDFRQLTHTECAVLSEEYTQRNPTKFTDPTAAHRLREFMQVFTPVGALADAMERQSENASLYGALAFGGVQPKQIQTLTRSIGSSSSLKTTNQAGTEMPAFETRSDSYDDLPDFDSL</sequence>
<evidence type="ECO:0000313" key="3">
    <source>
        <dbReference type="EMBL" id="NHQ84852.1"/>
    </source>
</evidence>
<dbReference type="InterPro" id="IPR012337">
    <property type="entry name" value="RNaseH-like_sf"/>
</dbReference>
<feature type="region of interest" description="Disordered" evidence="1">
    <location>
        <begin position="860"/>
        <end position="896"/>
    </location>
</feature>
<organism evidence="3 4">
    <name type="scientific">Iodobacter violaceini</name>
    <dbReference type="NCBI Taxonomy" id="3044271"/>
    <lineage>
        <taxon>Bacteria</taxon>
        <taxon>Pseudomonadati</taxon>
        <taxon>Pseudomonadota</taxon>
        <taxon>Betaproteobacteria</taxon>
        <taxon>Neisseriales</taxon>
        <taxon>Chitinibacteraceae</taxon>
        <taxon>Iodobacter</taxon>
    </lineage>
</organism>
<dbReference type="PROSITE" id="PS50994">
    <property type="entry name" value="INTEGRASE"/>
    <property type="match status" value="1"/>
</dbReference>
<reference evidence="3 4" key="1">
    <citation type="submission" date="2020-03" db="EMBL/GenBank/DDBJ databases">
        <title>Draft genome sequence of environmentally isolated violet-colored cultures.</title>
        <authorList>
            <person name="Wilson H.S."/>
        </authorList>
    </citation>
    <scope>NUCLEOTIDE SEQUENCE [LARGE SCALE GENOMIC DNA]</scope>
    <source>
        <strain evidence="3 4">HSC-16F04</strain>
    </source>
</reference>